<reference evidence="1 2" key="1">
    <citation type="submission" date="2020-07" db="EMBL/GenBank/DDBJ databases">
        <title>Sequencing the genomes of 1000 actinobacteria strains.</title>
        <authorList>
            <person name="Klenk H.-P."/>
        </authorList>
    </citation>
    <scope>NUCLEOTIDE SEQUENCE [LARGE SCALE GENOMIC DNA]</scope>
    <source>
        <strain evidence="1 2">DSM 44442</strain>
    </source>
</reference>
<proteinExistence type="predicted"/>
<name>A0A7Z0ESY1_9ACTN</name>
<dbReference type="RefSeq" id="WP_179828634.1">
    <property type="nucleotide sequence ID" value="NZ_JACCFS010000001.1"/>
</dbReference>
<dbReference type="EMBL" id="JACCFS010000001">
    <property type="protein sequence ID" value="NYJ37691.1"/>
    <property type="molecule type" value="Genomic_DNA"/>
</dbReference>
<organism evidence="1 2">
    <name type="scientific">Nocardiopsis aegyptia</name>
    <dbReference type="NCBI Taxonomy" id="220378"/>
    <lineage>
        <taxon>Bacteria</taxon>
        <taxon>Bacillati</taxon>
        <taxon>Actinomycetota</taxon>
        <taxon>Actinomycetes</taxon>
        <taxon>Streptosporangiales</taxon>
        <taxon>Nocardiopsidaceae</taxon>
        <taxon>Nocardiopsis</taxon>
    </lineage>
</organism>
<accession>A0A7Z0ESY1</accession>
<evidence type="ECO:0000313" key="2">
    <source>
        <dbReference type="Proteomes" id="UP000572051"/>
    </source>
</evidence>
<dbReference type="Proteomes" id="UP000572051">
    <property type="component" value="Unassembled WGS sequence"/>
</dbReference>
<sequence length="104" mass="11515">MHRVGDEEFAALLGRPLPAAWWDPDAPLGLDDTAAQLRHANLLGRGVLGLLLTARRVLKAVGRPHAANNVMFVVNMTFAKIEGYSGGKVSRRSVERFLRWVGRR</sequence>
<protein>
    <submittedName>
        <fullName evidence="1">Uncharacterized protein</fullName>
    </submittedName>
</protein>
<keyword evidence="2" id="KW-1185">Reference proteome</keyword>
<comment type="caution">
    <text evidence="1">The sequence shown here is derived from an EMBL/GenBank/DDBJ whole genome shotgun (WGS) entry which is preliminary data.</text>
</comment>
<gene>
    <name evidence="1" type="ORF">HNR10_005572</name>
</gene>
<dbReference type="AlphaFoldDB" id="A0A7Z0ESY1"/>
<evidence type="ECO:0000313" key="1">
    <source>
        <dbReference type="EMBL" id="NYJ37691.1"/>
    </source>
</evidence>